<proteinExistence type="predicted"/>
<protein>
    <recommendedName>
        <fullName evidence="1">HAT C-terminal dimerisation domain-containing protein</fullName>
    </recommendedName>
</protein>
<accession>A0A1X7TZ63</accession>
<dbReference type="Pfam" id="PF05699">
    <property type="entry name" value="Dimer_Tnp_hAT"/>
    <property type="match status" value="1"/>
</dbReference>
<sequence length="142" mass="16163">MDYFSKQLQSSLKDSFAAFKAARLFCPYKLNMLKAKADDIKCLNSFQFLQNSVPDSKAELATYLAKAEGVSDVTIDVIEWWKGHEKELPAWVAAAKMVLVVQPTLGAAERVFSILNNTFNYQQNNALQDYMEASVIMQYNYR</sequence>
<evidence type="ECO:0000259" key="1">
    <source>
        <dbReference type="Pfam" id="PF05699"/>
    </source>
</evidence>
<name>A0A1X7TZ63_AMPQE</name>
<organism evidence="2">
    <name type="scientific">Amphimedon queenslandica</name>
    <name type="common">Sponge</name>
    <dbReference type="NCBI Taxonomy" id="400682"/>
    <lineage>
        <taxon>Eukaryota</taxon>
        <taxon>Metazoa</taxon>
        <taxon>Porifera</taxon>
        <taxon>Demospongiae</taxon>
        <taxon>Heteroscleromorpha</taxon>
        <taxon>Haplosclerida</taxon>
        <taxon>Niphatidae</taxon>
        <taxon>Amphimedon</taxon>
    </lineage>
</organism>
<dbReference type="InterPro" id="IPR012337">
    <property type="entry name" value="RNaseH-like_sf"/>
</dbReference>
<dbReference type="SUPFAM" id="SSF53098">
    <property type="entry name" value="Ribonuclease H-like"/>
    <property type="match status" value="1"/>
</dbReference>
<evidence type="ECO:0000313" key="2">
    <source>
        <dbReference type="EnsemblMetazoa" id="Aqu2.1.20610_001"/>
    </source>
</evidence>
<feature type="domain" description="HAT C-terminal dimerisation" evidence="1">
    <location>
        <begin position="59"/>
        <end position="140"/>
    </location>
</feature>
<dbReference type="InParanoid" id="A0A1X7TZ63"/>
<dbReference type="InterPro" id="IPR008906">
    <property type="entry name" value="HATC_C_dom"/>
</dbReference>
<reference evidence="2" key="1">
    <citation type="submission" date="2017-05" db="UniProtKB">
        <authorList>
            <consortium name="EnsemblMetazoa"/>
        </authorList>
    </citation>
    <scope>IDENTIFICATION</scope>
</reference>
<dbReference type="AlphaFoldDB" id="A0A1X7TZ63"/>
<dbReference type="EnsemblMetazoa" id="Aqu2.1.20610_001">
    <property type="protein sequence ID" value="Aqu2.1.20610_001"/>
    <property type="gene ID" value="Aqu2.1.20610"/>
</dbReference>
<dbReference type="GO" id="GO:0046983">
    <property type="term" value="F:protein dimerization activity"/>
    <property type="evidence" value="ECO:0007669"/>
    <property type="project" value="InterPro"/>
</dbReference>